<dbReference type="InterPro" id="IPR047324">
    <property type="entry name" value="LbH_gamma_CA-like"/>
</dbReference>
<dbReference type="PATRIC" id="fig|1307761.3.peg.2878"/>
<dbReference type="KEGG" id="slr:L21SP2_2888"/>
<dbReference type="PANTHER" id="PTHR13061">
    <property type="entry name" value="DYNACTIN SUBUNIT P25"/>
    <property type="match status" value="1"/>
</dbReference>
<dbReference type="EMBL" id="CP006939">
    <property type="protein sequence ID" value="AHC16236.1"/>
    <property type="molecule type" value="Genomic_DNA"/>
</dbReference>
<keyword evidence="2" id="KW-1185">Reference proteome</keyword>
<dbReference type="Proteomes" id="UP000018680">
    <property type="component" value="Chromosome"/>
</dbReference>
<dbReference type="Pfam" id="PF00132">
    <property type="entry name" value="Hexapep"/>
    <property type="match status" value="2"/>
</dbReference>
<dbReference type="InterPro" id="IPR011004">
    <property type="entry name" value="Trimer_LpxA-like_sf"/>
</dbReference>
<dbReference type="CDD" id="cd04645">
    <property type="entry name" value="LbH_gamma_CA_like"/>
    <property type="match status" value="1"/>
</dbReference>
<dbReference type="InterPro" id="IPR050484">
    <property type="entry name" value="Transf_Hexapept/Carb_Anhydrase"/>
</dbReference>
<dbReference type="STRING" id="1307761.L21SP2_2888"/>
<dbReference type="InterPro" id="IPR001451">
    <property type="entry name" value="Hexapep"/>
</dbReference>
<name>V5WM77_9SPIO</name>
<protein>
    <submittedName>
        <fullName evidence="1">Carbonic anhydrase, family 3</fullName>
    </submittedName>
</protein>
<reference evidence="1 2" key="1">
    <citation type="journal article" date="2015" name="Stand. Genomic Sci.">
        <title>Complete genome sequence and description of Salinispira pacifica gen. nov., sp. nov., a novel spirochaete isolated form a hypersaline microbial mat.</title>
        <authorList>
            <person name="Ben Hania W."/>
            <person name="Joseph M."/>
            <person name="Schumann P."/>
            <person name="Bunk B."/>
            <person name="Fiebig A."/>
            <person name="Sproer C."/>
            <person name="Klenk H.P."/>
            <person name="Fardeau M.L."/>
            <person name="Spring S."/>
        </authorList>
    </citation>
    <scope>NUCLEOTIDE SEQUENCE [LARGE SCALE GENOMIC DNA]</scope>
    <source>
        <strain evidence="1 2">L21-RPul-D2</strain>
    </source>
</reference>
<evidence type="ECO:0000313" key="2">
    <source>
        <dbReference type="Proteomes" id="UP000018680"/>
    </source>
</evidence>
<dbReference type="RefSeq" id="WP_024269133.1">
    <property type="nucleotide sequence ID" value="NC_023035.1"/>
</dbReference>
<dbReference type="Gene3D" id="2.160.10.10">
    <property type="entry name" value="Hexapeptide repeat proteins"/>
    <property type="match status" value="1"/>
</dbReference>
<dbReference type="AlphaFoldDB" id="V5WM77"/>
<dbReference type="OrthoDB" id="9803036at2"/>
<dbReference type="HOGENOM" id="CLU_064827_7_1_12"/>
<gene>
    <name evidence="1" type="ORF">L21SP2_2888</name>
</gene>
<accession>V5WM77</accession>
<dbReference type="eggNOG" id="COG0663">
    <property type="taxonomic scope" value="Bacteria"/>
</dbReference>
<dbReference type="SUPFAM" id="SSF51161">
    <property type="entry name" value="Trimeric LpxA-like enzymes"/>
    <property type="match status" value="1"/>
</dbReference>
<sequence length="180" mass="19418">MRTLSENYSIYSYGDTIPNIAENVFIADGVRIIGDVEIGEDSGIWYNTVIRGDVHYIRIGTRTNVQDNCMLHVTHDTAPLNIGNGVTVGHQVTLHGCTVHDYSLIGIGAVVLDHAVVEENAFVAAGAVVKPGFRVPSGTLVAGIPAKVVRDLTPDEIKDLPASADRYFAYAQKSLDSPRI</sequence>
<dbReference type="PANTHER" id="PTHR13061:SF29">
    <property type="entry name" value="GAMMA CARBONIC ANHYDRASE-LIKE 1, MITOCHONDRIAL-RELATED"/>
    <property type="match status" value="1"/>
</dbReference>
<evidence type="ECO:0000313" key="1">
    <source>
        <dbReference type="EMBL" id="AHC16236.1"/>
    </source>
</evidence>
<proteinExistence type="predicted"/>
<organism evidence="1 2">
    <name type="scientific">Salinispira pacifica</name>
    <dbReference type="NCBI Taxonomy" id="1307761"/>
    <lineage>
        <taxon>Bacteria</taxon>
        <taxon>Pseudomonadati</taxon>
        <taxon>Spirochaetota</taxon>
        <taxon>Spirochaetia</taxon>
        <taxon>Spirochaetales</taxon>
        <taxon>Spirochaetaceae</taxon>
        <taxon>Salinispira</taxon>
    </lineage>
</organism>